<sequence length="122" mass="13434">MQENEQIIPVKKPPTWLYVLIWGMGAAIIGMIIAIGYGLIVGFGDKKSSASSSTGTTMMAVPEGKKFPDFHIKLSDGQKIEQVEYEAFRIIVFIRDDSNQENLIIILSATNGNEVGRFVIGK</sequence>
<accession>A0A2A4Z4N4</accession>
<proteinExistence type="predicted"/>
<dbReference type="EMBL" id="NVUS01000005">
    <property type="protein sequence ID" value="PCJ02129.1"/>
    <property type="molecule type" value="Genomic_DNA"/>
</dbReference>
<evidence type="ECO:0000256" key="1">
    <source>
        <dbReference type="SAM" id="Phobius"/>
    </source>
</evidence>
<gene>
    <name evidence="2" type="ORF">COB13_05925</name>
</gene>
<organism evidence="2">
    <name type="scientific">OCS116 cluster bacterium</name>
    <dbReference type="NCBI Taxonomy" id="2030921"/>
    <lineage>
        <taxon>Bacteria</taxon>
        <taxon>Pseudomonadati</taxon>
        <taxon>Pseudomonadota</taxon>
        <taxon>Alphaproteobacteria</taxon>
        <taxon>OCS116 cluster</taxon>
    </lineage>
</organism>
<name>A0A2A4Z4N4_9PROT</name>
<keyword evidence="1" id="KW-0812">Transmembrane</keyword>
<comment type="caution">
    <text evidence="2">The sequence shown here is derived from an EMBL/GenBank/DDBJ whole genome shotgun (WGS) entry which is preliminary data.</text>
</comment>
<reference key="1">
    <citation type="submission" date="2017-08" db="EMBL/GenBank/DDBJ databases">
        <title>A dynamic microbial community with high functional redundancy inhabits the cold, oxic subseafloor aquifer.</title>
        <authorList>
            <person name="Tully B.J."/>
            <person name="Wheat C.G."/>
            <person name="Glazer B.T."/>
            <person name="Huber J.A."/>
        </authorList>
    </citation>
    <scope>NUCLEOTIDE SEQUENCE [LARGE SCALE GENOMIC DNA]</scope>
</reference>
<keyword evidence="1" id="KW-1133">Transmembrane helix</keyword>
<keyword evidence="1" id="KW-0472">Membrane</keyword>
<protein>
    <submittedName>
        <fullName evidence="2">Uncharacterized protein</fullName>
    </submittedName>
</protein>
<reference evidence="2" key="2">
    <citation type="journal article" date="2018" name="ISME J.">
        <title>A dynamic microbial community with high functional redundancy inhabits the cold, oxic subseafloor aquifer.</title>
        <authorList>
            <person name="Tully B.J."/>
            <person name="Wheat C.G."/>
            <person name="Glazer B.T."/>
            <person name="Huber J.A."/>
        </authorList>
    </citation>
    <scope>NUCLEOTIDE SEQUENCE</scope>
    <source>
        <strain evidence="2">NORP83</strain>
    </source>
</reference>
<dbReference type="AlphaFoldDB" id="A0A2A4Z4N4"/>
<evidence type="ECO:0000313" key="2">
    <source>
        <dbReference type="EMBL" id="PCJ02129.1"/>
    </source>
</evidence>
<feature type="transmembrane region" description="Helical" evidence="1">
    <location>
        <begin position="20"/>
        <end position="43"/>
    </location>
</feature>